<evidence type="ECO:0000259" key="1">
    <source>
        <dbReference type="Pfam" id="PF01814"/>
    </source>
</evidence>
<protein>
    <submittedName>
        <fullName evidence="2">Cation-binding protein</fullName>
    </submittedName>
</protein>
<accession>A0A7R7EMX6</accession>
<evidence type="ECO:0000313" key="2">
    <source>
        <dbReference type="EMBL" id="BCN31811.1"/>
    </source>
</evidence>
<dbReference type="AlphaFoldDB" id="A0A7R7EMX6"/>
<gene>
    <name evidence="2" type="ORF">bsdtb5_31060</name>
</gene>
<sequence>MIVLDNFDRQHGVITEEVSIIEKEVKKDSSLINASEVALHISRLSGHLKMHLLEEDKFLYPSLLNNNDKQIQTLAKEYMDEMGDLANEYNEYKSNYNVASKILKDLDSFVNDTTKILKALKLRLSKEDHGLYQLIKDKSL</sequence>
<dbReference type="Pfam" id="PF01814">
    <property type="entry name" value="Hemerythrin"/>
    <property type="match status" value="1"/>
</dbReference>
<dbReference type="RefSeq" id="WP_271712902.1">
    <property type="nucleotide sequence ID" value="NZ_AP024169.1"/>
</dbReference>
<feature type="domain" description="Hemerythrin-like" evidence="1">
    <location>
        <begin position="4"/>
        <end position="134"/>
    </location>
</feature>
<dbReference type="InterPro" id="IPR012312">
    <property type="entry name" value="Hemerythrin-like"/>
</dbReference>
<organism evidence="2 3">
    <name type="scientific">Anaeromicropila herbilytica</name>
    <dbReference type="NCBI Taxonomy" id="2785025"/>
    <lineage>
        <taxon>Bacteria</taxon>
        <taxon>Bacillati</taxon>
        <taxon>Bacillota</taxon>
        <taxon>Clostridia</taxon>
        <taxon>Lachnospirales</taxon>
        <taxon>Lachnospiraceae</taxon>
        <taxon>Anaeromicropila</taxon>
    </lineage>
</organism>
<dbReference type="KEGG" id="ahb:bsdtb5_31060"/>
<evidence type="ECO:0000313" key="3">
    <source>
        <dbReference type="Proteomes" id="UP000595897"/>
    </source>
</evidence>
<dbReference type="EMBL" id="AP024169">
    <property type="protein sequence ID" value="BCN31811.1"/>
    <property type="molecule type" value="Genomic_DNA"/>
</dbReference>
<proteinExistence type="predicted"/>
<keyword evidence="3" id="KW-1185">Reference proteome</keyword>
<name>A0A7R7EMX6_9FIRM</name>
<reference evidence="2 3" key="1">
    <citation type="submission" date="2020-11" db="EMBL/GenBank/DDBJ databases">
        <title>Draft genome sequencing of a Lachnospiraceae strain isolated from anoxic soil subjected to BSD treatment.</title>
        <authorList>
            <person name="Uek A."/>
            <person name="Tonouchi A."/>
        </authorList>
    </citation>
    <scope>NUCLEOTIDE SEQUENCE [LARGE SCALE GENOMIC DNA]</scope>
    <source>
        <strain evidence="2 3">TB5</strain>
    </source>
</reference>
<dbReference type="Proteomes" id="UP000595897">
    <property type="component" value="Chromosome"/>
</dbReference>